<proteinExistence type="predicted"/>
<protein>
    <submittedName>
        <fullName evidence="1">Uncharacterized protein</fullName>
    </submittedName>
</protein>
<dbReference type="AlphaFoldDB" id="A0A9X1NL82"/>
<dbReference type="SUPFAM" id="SSF53681">
    <property type="entry name" value="Aspartate/glutamate racemase"/>
    <property type="match status" value="1"/>
</dbReference>
<dbReference type="GO" id="GO:0016855">
    <property type="term" value="F:racemase and epimerase activity, acting on amino acids and derivatives"/>
    <property type="evidence" value="ECO:0007669"/>
    <property type="project" value="InterPro"/>
</dbReference>
<sequence>MRIGLLGGTNWSETLRYYRLAKGYLNRQGDGTRLLVEWVDDHEFEFLQVTVDWDAACLLLQERAEAMQQAEAAVIVLCGSLHPQVCDRLMRAVEVPMVCLREAASVEDVTGALRQAQSLAQAAQRRVKPAVLSQG</sequence>
<accession>A0A9X1NL82</accession>
<dbReference type="Gene3D" id="3.40.50.1860">
    <property type="match status" value="1"/>
</dbReference>
<dbReference type="Proteomes" id="UP001138997">
    <property type="component" value="Unassembled WGS sequence"/>
</dbReference>
<dbReference type="RefSeq" id="WP_231449864.1">
    <property type="nucleotide sequence ID" value="NZ_JAJOMB010000039.1"/>
</dbReference>
<dbReference type="InterPro" id="IPR001920">
    <property type="entry name" value="Asp/Glu_race"/>
</dbReference>
<dbReference type="EMBL" id="JAJOMB010000039">
    <property type="protein sequence ID" value="MCD5317012.1"/>
    <property type="molecule type" value="Genomic_DNA"/>
</dbReference>
<gene>
    <name evidence="1" type="ORF">LR394_39565</name>
</gene>
<reference evidence="1" key="1">
    <citation type="submission" date="2021-11" db="EMBL/GenBank/DDBJ databases">
        <title>Streptomyces corallinus and Kineosporia corallina sp. nov., two new coral-derived marine actinobacteria.</title>
        <authorList>
            <person name="Buangrab K."/>
            <person name="Sutthacheep M."/>
            <person name="Yeemin T."/>
            <person name="Harunari E."/>
            <person name="Igarashi Y."/>
            <person name="Sripreechasak P."/>
            <person name="Kanchanasin P."/>
            <person name="Tanasupawat S."/>
            <person name="Phongsopitanun W."/>
        </authorList>
    </citation>
    <scope>NUCLEOTIDE SEQUENCE</scope>
    <source>
        <strain evidence="1">JCM 31032</strain>
    </source>
</reference>
<keyword evidence="2" id="KW-1185">Reference proteome</keyword>
<evidence type="ECO:0000313" key="2">
    <source>
        <dbReference type="Proteomes" id="UP001138997"/>
    </source>
</evidence>
<comment type="caution">
    <text evidence="1">The sequence shown here is derived from an EMBL/GenBank/DDBJ whole genome shotgun (WGS) entry which is preliminary data.</text>
</comment>
<organism evidence="1 2">
    <name type="scientific">Kineosporia babensis</name>
    <dbReference type="NCBI Taxonomy" id="499548"/>
    <lineage>
        <taxon>Bacteria</taxon>
        <taxon>Bacillati</taxon>
        <taxon>Actinomycetota</taxon>
        <taxon>Actinomycetes</taxon>
        <taxon>Kineosporiales</taxon>
        <taxon>Kineosporiaceae</taxon>
        <taxon>Kineosporia</taxon>
    </lineage>
</organism>
<name>A0A9X1NL82_9ACTN</name>
<evidence type="ECO:0000313" key="1">
    <source>
        <dbReference type="EMBL" id="MCD5317012.1"/>
    </source>
</evidence>